<feature type="binding site" evidence="18">
    <location>
        <position position="234"/>
    </location>
    <ligand>
        <name>UDP-N-acetyl-alpha-D-glucosamine</name>
        <dbReference type="ChEBI" id="CHEBI:57705"/>
    </ligand>
</feature>
<evidence type="ECO:0000313" key="22">
    <source>
        <dbReference type="Proteomes" id="UP000199233"/>
    </source>
</evidence>
<comment type="catalytic activity">
    <reaction evidence="15 18">
        <text>alpha-D-glucosamine 1-phosphate + acetyl-CoA = N-acetyl-alpha-D-glucosamine 1-phosphate + CoA + H(+)</text>
        <dbReference type="Rhea" id="RHEA:13725"/>
        <dbReference type="ChEBI" id="CHEBI:15378"/>
        <dbReference type="ChEBI" id="CHEBI:57287"/>
        <dbReference type="ChEBI" id="CHEBI:57288"/>
        <dbReference type="ChEBI" id="CHEBI:57776"/>
        <dbReference type="ChEBI" id="CHEBI:58516"/>
        <dbReference type="EC" id="2.3.1.157"/>
    </reaction>
</comment>
<feature type="region of interest" description="N-acetyltransferase" evidence="18">
    <location>
        <begin position="258"/>
        <end position="466"/>
    </location>
</feature>
<dbReference type="PROSITE" id="PS00101">
    <property type="entry name" value="HEXAPEP_TRANSFERASES"/>
    <property type="match status" value="1"/>
</dbReference>
<feature type="binding site" evidence="18">
    <location>
        <position position="28"/>
    </location>
    <ligand>
        <name>UDP-N-acetyl-alpha-D-glucosamine</name>
        <dbReference type="ChEBI" id="CHEBI:57705"/>
    </ligand>
</feature>
<keyword evidence="14 18" id="KW-0961">Cell wall biogenesis/degradation</keyword>
<proteinExistence type="inferred from homology"/>
<dbReference type="EC" id="2.3.1.157" evidence="18"/>
<comment type="pathway">
    <text evidence="18">Nucleotide-sugar biosynthesis; UDP-N-acetyl-alpha-D-glucosamine biosynthesis; N-acetyl-alpha-D-glucosamine 1-phosphate from alpha-D-glucosamine 6-phosphate (route II): step 2/2.</text>
</comment>
<feature type="binding site" evidence="18">
    <location>
        <begin position="14"/>
        <end position="17"/>
    </location>
    <ligand>
        <name>UDP-N-acetyl-alpha-D-glucosamine</name>
        <dbReference type="ChEBI" id="CHEBI:57705"/>
    </ligand>
</feature>
<dbReference type="GO" id="GO:0009252">
    <property type="term" value="P:peptidoglycan biosynthetic process"/>
    <property type="evidence" value="ECO:0007669"/>
    <property type="project" value="UniProtKB-UniRule"/>
</dbReference>
<dbReference type="EMBL" id="FOFS01000011">
    <property type="protein sequence ID" value="SEQ83696.1"/>
    <property type="molecule type" value="Genomic_DNA"/>
</dbReference>
<evidence type="ECO:0000256" key="4">
    <source>
        <dbReference type="ARBA" id="ARBA00022490"/>
    </source>
</evidence>
<keyword evidence="12 18" id="KW-0511">Multifunctional enzyme</keyword>
<keyword evidence="13 18" id="KW-0012">Acyltransferase</keyword>
<feature type="domain" description="Mannose-1-phosphate guanyltransferase C-terminal" evidence="20">
    <location>
        <begin position="276"/>
        <end position="362"/>
    </location>
</feature>
<evidence type="ECO:0000256" key="3">
    <source>
        <dbReference type="ARBA" id="ARBA00007947"/>
    </source>
</evidence>
<feature type="binding site" evidence="18">
    <location>
        <begin position="111"/>
        <end position="113"/>
    </location>
    <ligand>
        <name>UDP-N-acetyl-alpha-D-glucosamine</name>
        <dbReference type="ChEBI" id="CHEBI:57705"/>
    </ligand>
</feature>
<evidence type="ECO:0000256" key="1">
    <source>
        <dbReference type="ARBA" id="ARBA00004496"/>
    </source>
</evidence>
<feature type="binding site" evidence="18">
    <location>
        <position position="384"/>
    </location>
    <ligand>
        <name>UDP-N-acetyl-alpha-D-glucosamine</name>
        <dbReference type="ChEBI" id="CHEBI:57705"/>
    </ligand>
</feature>
<feature type="binding site" evidence="18">
    <location>
        <position position="412"/>
    </location>
    <ligand>
        <name>acetyl-CoA</name>
        <dbReference type="ChEBI" id="CHEBI:57288"/>
    </ligand>
</feature>
<dbReference type="GO" id="GO:0000902">
    <property type="term" value="P:cell morphogenesis"/>
    <property type="evidence" value="ECO:0007669"/>
    <property type="project" value="UniProtKB-UniRule"/>
</dbReference>
<dbReference type="InterPro" id="IPR018357">
    <property type="entry name" value="Hexapep_transf_CS"/>
</dbReference>
<dbReference type="EC" id="2.7.7.23" evidence="18"/>
<feature type="binding site" evidence="18">
    <location>
        <position position="430"/>
    </location>
    <ligand>
        <name>acetyl-CoA</name>
        <dbReference type="ChEBI" id="CHEBI:57288"/>
    </ligand>
</feature>
<feature type="binding site" evidence="18">
    <location>
        <position position="177"/>
    </location>
    <ligand>
        <name>UDP-N-acetyl-alpha-D-glucosamine</name>
        <dbReference type="ChEBI" id="CHEBI:57705"/>
    </ligand>
</feature>
<dbReference type="GO" id="GO:0006048">
    <property type="term" value="P:UDP-N-acetylglucosamine biosynthetic process"/>
    <property type="evidence" value="ECO:0007669"/>
    <property type="project" value="UniProtKB-UniPathway"/>
</dbReference>
<feature type="active site" description="Proton acceptor" evidence="18">
    <location>
        <position position="370"/>
    </location>
</feature>
<organism evidence="21 22">
    <name type="scientific">Solimonas aquatica</name>
    <dbReference type="NCBI Taxonomy" id="489703"/>
    <lineage>
        <taxon>Bacteria</taxon>
        <taxon>Pseudomonadati</taxon>
        <taxon>Pseudomonadota</taxon>
        <taxon>Gammaproteobacteria</taxon>
        <taxon>Nevskiales</taxon>
        <taxon>Nevskiaceae</taxon>
        <taxon>Solimonas</taxon>
    </lineage>
</organism>
<dbReference type="UniPathway" id="UPA00113">
    <property type="reaction ID" value="UER00532"/>
</dbReference>
<comment type="catalytic activity">
    <reaction evidence="16 18">
        <text>N-acetyl-alpha-D-glucosamine 1-phosphate + UTP + H(+) = UDP-N-acetyl-alpha-D-glucosamine + diphosphate</text>
        <dbReference type="Rhea" id="RHEA:13509"/>
        <dbReference type="ChEBI" id="CHEBI:15378"/>
        <dbReference type="ChEBI" id="CHEBI:33019"/>
        <dbReference type="ChEBI" id="CHEBI:46398"/>
        <dbReference type="ChEBI" id="CHEBI:57705"/>
        <dbReference type="ChEBI" id="CHEBI:57776"/>
        <dbReference type="EC" id="2.7.7.23"/>
    </reaction>
</comment>
<comment type="pathway">
    <text evidence="18">Bacterial outer membrane biogenesis; LPS lipid A biosynthesis.</text>
</comment>
<keyword evidence="4 18" id="KW-0963">Cytoplasm</keyword>
<feature type="binding site" evidence="18">
    <location>
        <position position="373"/>
    </location>
    <ligand>
        <name>UDP-N-acetyl-alpha-D-glucosamine</name>
        <dbReference type="ChEBI" id="CHEBI:57705"/>
    </ligand>
</feature>
<feature type="binding site" evidence="18">
    <location>
        <position position="447"/>
    </location>
    <ligand>
        <name>acetyl-CoA</name>
        <dbReference type="ChEBI" id="CHEBI:57288"/>
    </ligand>
</feature>
<keyword evidence="11 18" id="KW-0573">Peptidoglycan synthesis</keyword>
<keyword evidence="6 18" id="KW-0548">Nucleotidyltransferase</keyword>
<dbReference type="HAMAP" id="MF_01631">
    <property type="entry name" value="GlmU"/>
    <property type="match status" value="1"/>
</dbReference>
<evidence type="ECO:0000256" key="17">
    <source>
        <dbReference type="ARBA" id="ARBA00049628"/>
    </source>
</evidence>
<feature type="binding site" evidence="18">
    <location>
        <begin position="393"/>
        <end position="394"/>
    </location>
    <ligand>
        <name>acetyl-CoA</name>
        <dbReference type="ChEBI" id="CHEBI:57288"/>
    </ligand>
</feature>
<feature type="binding site" evidence="18">
    <location>
        <position position="387"/>
    </location>
    <ligand>
        <name>acetyl-CoA</name>
        <dbReference type="ChEBI" id="CHEBI:57288"/>
    </ligand>
</feature>
<dbReference type="SUPFAM" id="SSF51161">
    <property type="entry name" value="Trimeric LpxA-like enzymes"/>
    <property type="match status" value="1"/>
</dbReference>
<comment type="subcellular location">
    <subcellularLocation>
        <location evidence="1 18">Cytoplasm</location>
    </subcellularLocation>
</comment>
<evidence type="ECO:0000259" key="20">
    <source>
        <dbReference type="Pfam" id="PF25087"/>
    </source>
</evidence>
<dbReference type="InterPro" id="IPR056729">
    <property type="entry name" value="GMPPB_C"/>
</dbReference>
<comment type="similarity">
    <text evidence="3 18">In the N-terminal section; belongs to the N-acetylglucosamine-1-phosphate uridyltransferase family.</text>
</comment>
<accession>A0A1H9JA46</accession>
<dbReference type="InterPro" id="IPR050065">
    <property type="entry name" value="GlmU-like"/>
</dbReference>
<evidence type="ECO:0000256" key="5">
    <source>
        <dbReference type="ARBA" id="ARBA00022679"/>
    </source>
</evidence>
<dbReference type="Proteomes" id="UP000199233">
    <property type="component" value="Unassembled WGS sequence"/>
</dbReference>
<evidence type="ECO:0000256" key="11">
    <source>
        <dbReference type="ARBA" id="ARBA00022984"/>
    </source>
</evidence>
<feature type="binding site" evidence="18">
    <location>
        <position position="340"/>
    </location>
    <ligand>
        <name>UDP-N-acetyl-alpha-D-glucosamine</name>
        <dbReference type="ChEBI" id="CHEBI:57705"/>
    </ligand>
</feature>
<dbReference type="AlphaFoldDB" id="A0A1H9JA46"/>
<name>A0A1H9JA46_9GAMM</name>
<evidence type="ECO:0000313" key="21">
    <source>
        <dbReference type="EMBL" id="SEQ83696.1"/>
    </source>
</evidence>
<dbReference type="Pfam" id="PF12804">
    <property type="entry name" value="NTP_transf_3"/>
    <property type="match status" value="1"/>
</dbReference>
<dbReference type="InterPro" id="IPR038009">
    <property type="entry name" value="GlmU_C_LbH"/>
</dbReference>
<feature type="binding site" evidence="18">
    <location>
        <position position="162"/>
    </location>
    <ligand>
        <name>UDP-N-acetyl-alpha-D-glucosamine</name>
        <dbReference type="ChEBI" id="CHEBI:57705"/>
    </ligand>
</feature>
<comment type="subunit">
    <text evidence="18">Homotrimer.</text>
</comment>
<gene>
    <name evidence="18" type="primary">glmU</name>
    <name evidence="21" type="ORF">SAMN04488038_11177</name>
</gene>
<evidence type="ECO:0000256" key="10">
    <source>
        <dbReference type="ARBA" id="ARBA00022960"/>
    </source>
</evidence>
<evidence type="ECO:0000256" key="16">
    <source>
        <dbReference type="ARBA" id="ARBA00048493"/>
    </source>
</evidence>
<comment type="pathway">
    <text evidence="18">Nucleotide-sugar biosynthesis; UDP-N-acetyl-alpha-D-glucosamine biosynthesis; UDP-N-acetyl-alpha-D-glucosamine from N-acetyl-alpha-D-glucosamine 1-phosphate: step 1/1.</text>
</comment>
<keyword evidence="7 18" id="KW-0479">Metal-binding</keyword>
<dbReference type="OrthoDB" id="9775031at2"/>
<dbReference type="RefSeq" id="WP_093287537.1">
    <property type="nucleotide sequence ID" value="NZ_FOFS01000011.1"/>
</dbReference>
<dbReference type="Pfam" id="PF25087">
    <property type="entry name" value="GMPPB_C"/>
    <property type="match status" value="1"/>
</dbReference>
<dbReference type="InterPro" id="IPR001451">
    <property type="entry name" value="Hexapep"/>
</dbReference>
<feature type="binding site" evidence="18">
    <location>
        <position position="147"/>
    </location>
    <ligand>
        <name>UDP-N-acetyl-alpha-D-glucosamine</name>
        <dbReference type="ChEBI" id="CHEBI:57705"/>
    </ligand>
</feature>
<dbReference type="CDD" id="cd02540">
    <property type="entry name" value="GT2_GlmU_N_bac"/>
    <property type="match status" value="1"/>
</dbReference>
<dbReference type="InterPro" id="IPR025877">
    <property type="entry name" value="MobA-like_NTP_Trfase"/>
</dbReference>
<evidence type="ECO:0000256" key="6">
    <source>
        <dbReference type="ARBA" id="ARBA00022695"/>
    </source>
</evidence>
<feature type="binding site" evidence="18">
    <location>
        <position position="234"/>
    </location>
    <ligand>
        <name>Mg(2+)</name>
        <dbReference type="ChEBI" id="CHEBI:18420"/>
    </ligand>
</feature>
<keyword evidence="9 18" id="KW-0460">Magnesium</keyword>
<dbReference type="PANTHER" id="PTHR43584:SF3">
    <property type="entry name" value="BIFUNCTIONAL PROTEIN GLMU"/>
    <property type="match status" value="1"/>
</dbReference>
<dbReference type="GO" id="GO:0009245">
    <property type="term" value="P:lipid A biosynthetic process"/>
    <property type="evidence" value="ECO:0007669"/>
    <property type="project" value="UniProtKB-UniRule"/>
</dbReference>
<dbReference type="GO" id="GO:0005737">
    <property type="term" value="C:cytoplasm"/>
    <property type="evidence" value="ECO:0007669"/>
    <property type="project" value="UniProtKB-SubCell"/>
</dbReference>
<dbReference type="GO" id="GO:0003977">
    <property type="term" value="F:UDP-N-acetylglucosamine diphosphorylase activity"/>
    <property type="evidence" value="ECO:0007669"/>
    <property type="project" value="UniProtKB-UniRule"/>
</dbReference>
<dbReference type="Gene3D" id="3.90.550.10">
    <property type="entry name" value="Spore Coat Polysaccharide Biosynthesis Protein SpsA, Chain A"/>
    <property type="match status" value="1"/>
</dbReference>
<feature type="binding site" evidence="18">
    <location>
        <position position="358"/>
    </location>
    <ligand>
        <name>UDP-N-acetyl-alpha-D-glucosamine</name>
        <dbReference type="ChEBI" id="CHEBI:57705"/>
    </ligand>
</feature>
<evidence type="ECO:0000256" key="12">
    <source>
        <dbReference type="ARBA" id="ARBA00023268"/>
    </source>
</evidence>
<keyword evidence="8 18" id="KW-0677">Repeat</keyword>
<dbReference type="GO" id="GO:0016020">
    <property type="term" value="C:membrane"/>
    <property type="evidence" value="ECO:0007669"/>
    <property type="project" value="GOC"/>
</dbReference>
<dbReference type="STRING" id="489703.SAMN04488038_11177"/>
<evidence type="ECO:0000256" key="15">
    <source>
        <dbReference type="ARBA" id="ARBA00048247"/>
    </source>
</evidence>
<dbReference type="Pfam" id="PF00132">
    <property type="entry name" value="Hexapep"/>
    <property type="match status" value="1"/>
</dbReference>
<comment type="similarity">
    <text evidence="2 18">In the C-terminal section; belongs to the transferase hexapeptide repeat family.</text>
</comment>
<feature type="binding site" evidence="18">
    <location>
        <position position="113"/>
    </location>
    <ligand>
        <name>Mg(2+)</name>
        <dbReference type="ChEBI" id="CHEBI:18420"/>
    </ligand>
</feature>
<keyword evidence="5 18" id="KW-0808">Transferase</keyword>
<evidence type="ECO:0000256" key="2">
    <source>
        <dbReference type="ARBA" id="ARBA00007707"/>
    </source>
</evidence>
<keyword evidence="10 18" id="KW-0133">Cell shape</keyword>
<evidence type="ECO:0000256" key="13">
    <source>
        <dbReference type="ARBA" id="ARBA00023315"/>
    </source>
</evidence>
<evidence type="ECO:0000256" key="8">
    <source>
        <dbReference type="ARBA" id="ARBA00022737"/>
    </source>
</evidence>
<evidence type="ECO:0000256" key="7">
    <source>
        <dbReference type="ARBA" id="ARBA00022723"/>
    </source>
</evidence>
<evidence type="ECO:0000259" key="19">
    <source>
        <dbReference type="Pfam" id="PF12804"/>
    </source>
</evidence>
<reference evidence="22" key="1">
    <citation type="submission" date="2016-10" db="EMBL/GenBank/DDBJ databases">
        <authorList>
            <person name="Varghese N."/>
            <person name="Submissions S."/>
        </authorList>
    </citation>
    <scope>NUCLEOTIDE SEQUENCE [LARGE SCALE GENOMIC DNA]</scope>
    <source>
        <strain evidence="22">DSM 25927</strain>
    </source>
</reference>
<evidence type="ECO:0000256" key="14">
    <source>
        <dbReference type="ARBA" id="ARBA00023316"/>
    </source>
</evidence>
<dbReference type="GO" id="GO:0008360">
    <property type="term" value="P:regulation of cell shape"/>
    <property type="evidence" value="ECO:0007669"/>
    <property type="project" value="UniProtKB-KW"/>
</dbReference>
<evidence type="ECO:0000256" key="18">
    <source>
        <dbReference type="HAMAP-Rule" id="MF_01631"/>
    </source>
</evidence>
<dbReference type="Gene3D" id="2.160.10.10">
    <property type="entry name" value="Hexapeptide repeat proteins"/>
    <property type="match status" value="1"/>
</dbReference>
<keyword evidence="22" id="KW-1185">Reference proteome</keyword>
<dbReference type="NCBIfam" id="TIGR01173">
    <property type="entry name" value="glmU"/>
    <property type="match status" value="1"/>
</dbReference>
<feature type="region of interest" description="Linker" evidence="18">
    <location>
        <begin position="237"/>
        <end position="257"/>
    </location>
</feature>
<dbReference type="GO" id="GO:0019134">
    <property type="term" value="F:glucosamine-1-phosphate N-acetyltransferase activity"/>
    <property type="evidence" value="ECO:0007669"/>
    <property type="project" value="UniProtKB-UniRule"/>
</dbReference>
<dbReference type="SUPFAM" id="SSF53448">
    <property type="entry name" value="Nucleotide-diphospho-sugar transferases"/>
    <property type="match status" value="1"/>
</dbReference>
<dbReference type="GO" id="GO:0071555">
    <property type="term" value="P:cell wall organization"/>
    <property type="evidence" value="ECO:0007669"/>
    <property type="project" value="UniProtKB-KW"/>
</dbReference>
<feature type="domain" description="MobA-like NTP transferase" evidence="19">
    <location>
        <begin position="11"/>
        <end position="131"/>
    </location>
</feature>
<dbReference type="PANTHER" id="PTHR43584">
    <property type="entry name" value="NUCLEOTIDYL TRANSFERASE"/>
    <property type="match status" value="1"/>
</dbReference>
<dbReference type="InterPro" id="IPR011004">
    <property type="entry name" value="Trimer_LpxA-like_sf"/>
</dbReference>
<dbReference type="CDD" id="cd03353">
    <property type="entry name" value="LbH_GlmU_C"/>
    <property type="match status" value="1"/>
</dbReference>
<comment type="function">
    <text evidence="17 18">Catalyzes the last two sequential reactions in the de novo biosynthetic pathway for UDP-N-acetylglucosamine (UDP-GlcNAc). The C-terminal domain catalyzes the transfer of acetyl group from acetyl coenzyme A to glucosamine-1-phosphate (GlcN-1-P) to produce N-acetylglucosamine-1-phosphate (GlcNAc-1-P), which is converted into UDP-GlcNAc by the transfer of uridine 5-monophosphate (from uridine 5-triphosphate), a reaction catalyzed by the N-terminal domain.</text>
</comment>
<dbReference type="GO" id="GO:0000287">
    <property type="term" value="F:magnesium ion binding"/>
    <property type="evidence" value="ECO:0007669"/>
    <property type="project" value="UniProtKB-UniRule"/>
</dbReference>
<comment type="cofactor">
    <cofactor evidence="18">
        <name>Mg(2+)</name>
        <dbReference type="ChEBI" id="CHEBI:18420"/>
    </cofactor>
    <text evidence="18">Binds 1 Mg(2+) ion per subunit.</text>
</comment>
<feature type="binding site" evidence="18">
    <location>
        <position position="84"/>
    </location>
    <ligand>
        <name>UDP-N-acetyl-alpha-D-glucosamine</name>
        <dbReference type="ChEBI" id="CHEBI:57705"/>
    </ligand>
</feature>
<dbReference type="InterPro" id="IPR005882">
    <property type="entry name" value="Bifunctional_GlmU"/>
</dbReference>
<feature type="binding site" evidence="18">
    <location>
        <begin position="89"/>
        <end position="90"/>
    </location>
    <ligand>
        <name>UDP-N-acetyl-alpha-D-glucosamine</name>
        <dbReference type="ChEBI" id="CHEBI:57705"/>
    </ligand>
</feature>
<sequence length="466" mass="49071">MAKSAPAPLHVVILAAGQGTRMKSALPKVLQPIAGKAMLGHVIDAASALGAAGIHLVIGHGAEQVQYWARAQYGKDAPLHWAYQAQQLGTAHAVLQALPQIPQQAQVLVLYGDVPLVSLSALQNLCAAGTRALALMSVTLADASGYGRILRNRAGAITGIVEDKEASAKQKLIREINTGLLSVPAAPLRRWLPKVKNDNAKGEYYLTDIVAMAVKGGMKVQSVGATPEEVEGANDRLQLARLERYYQLRQAEGLMRDGLSLADPARFDLRGTLKAGRDVKIDVGCVLEGAVELGDGVQLGACCVLRNVRIAAGSIVNTHSVLEDCEIGPDCRIGPFARIRPDSVLGAEAHVGNFVELKNAKLGPGAKANHLAYVGDAQVGGKTNIGAGVITCNYDGANKHQTVIGEDVFVGSDTQLVAPVRVGDGATIAAGSTITRDVPPGGLTIARAREQKTVPGWKRPRKQKRE</sequence>
<evidence type="ECO:0000256" key="9">
    <source>
        <dbReference type="ARBA" id="ARBA00022842"/>
    </source>
</evidence>
<protein>
    <recommendedName>
        <fullName evidence="18">Bifunctional protein GlmU</fullName>
    </recommendedName>
    <domain>
        <recommendedName>
            <fullName evidence="18">UDP-N-acetylglucosamine pyrophosphorylase</fullName>
            <ecNumber evidence="18">2.7.7.23</ecNumber>
        </recommendedName>
        <alternativeName>
            <fullName evidence="18">N-acetylglucosamine-1-phosphate uridyltransferase</fullName>
        </alternativeName>
    </domain>
    <domain>
        <recommendedName>
            <fullName evidence="18">Glucosamine-1-phosphate N-acetyltransferase</fullName>
            <ecNumber evidence="18">2.3.1.157</ecNumber>
        </recommendedName>
    </domain>
</protein>
<dbReference type="UniPathway" id="UPA00973"/>
<feature type="region of interest" description="Pyrophosphorylase" evidence="18">
    <location>
        <begin position="1"/>
        <end position="236"/>
    </location>
</feature>
<dbReference type="InterPro" id="IPR029044">
    <property type="entry name" value="Nucleotide-diphossugar_trans"/>
</dbReference>